<evidence type="ECO:0000313" key="2">
    <source>
        <dbReference type="EMBL" id="KAK1301849.1"/>
    </source>
</evidence>
<evidence type="ECO:0000259" key="1">
    <source>
        <dbReference type="Pfam" id="PF05678"/>
    </source>
</evidence>
<comment type="caution">
    <text evidence="2">The sequence shown here is derived from an EMBL/GenBank/DDBJ whole genome shotgun (WGS) entry which is preliminary data.</text>
</comment>
<keyword evidence="3" id="KW-1185">Reference proteome</keyword>
<dbReference type="Pfam" id="PF05678">
    <property type="entry name" value="VQ"/>
    <property type="match status" value="1"/>
</dbReference>
<reference evidence="2" key="1">
    <citation type="journal article" date="2023" name="Nat. Commun.">
        <title>Diploid and tetraploid genomes of Acorus and the evolution of monocots.</title>
        <authorList>
            <person name="Ma L."/>
            <person name="Liu K.W."/>
            <person name="Li Z."/>
            <person name="Hsiao Y.Y."/>
            <person name="Qi Y."/>
            <person name="Fu T."/>
            <person name="Tang G.D."/>
            <person name="Zhang D."/>
            <person name="Sun W.H."/>
            <person name="Liu D.K."/>
            <person name="Li Y."/>
            <person name="Chen G.Z."/>
            <person name="Liu X.D."/>
            <person name="Liao X.Y."/>
            <person name="Jiang Y.T."/>
            <person name="Yu X."/>
            <person name="Hao Y."/>
            <person name="Huang J."/>
            <person name="Zhao X.W."/>
            <person name="Ke S."/>
            <person name="Chen Y.Y."/>
            <person name="Wu W.L."/>
            <person name="Hsu J.L."/>
            <person name="Lin Y.F."/>
            <person name="Huang M.D."/>
            <person name="Li C.Y."/>
            <person name="Huang L."/>
            <person name="Wang Z.W."/>
            <person name="Zhao X."/>
            <person name="Zhong W.Y."/>
            <person name="Peng D.H."/>
            <person name="Ahmad S."/>
            <person name="Lan S."/>
            <person name="Zhang J.S."/>
            <person name="Tsai W.C."/>
            <person name="Van de Peer Y."/>
            <person name="Liu Z.J."/>
        </authorList>
    </citation>
    <scope>NUCLEOTIDE SEQUENCE</scope>
    <source>
        <strain evidence="2">CP</strain>
    </source>
</reference>
<name>A0AAV9DLB9_ACOCL</name>
<accession>A0AAV9DLB9</accession>
<dbReference type="InterPro" id="IPR008889">
    <property type="entry name" value="VQ"/>
</dbReference>
<dbReference type="Proteomes" id="UP001180020">
    <property type="component" value="Unassembled WGS sequence"/>
</dbReference>
<dbReference type="AlphaFoldDB" id="A0AAV9DLB9"/>
<feature type="domain" description="VQ" evidence="1">
    <location>
        <begin position="33"/>
        <end position="53"/>
    </location>
</feature>
<organism evidence="2 3">
    <name type="scientific">Acorus calamus</name>
    <name type="common">Sweet flag</name>
    <dbReference type="NCBI Taxonomy" id="4465"/>
    <lineage>
        <taxon>Eukaryota</taxon>
        <taxon>Viridiplantae</taxon>
        <taxon>Streptophyta</taxon>
        <taxon>Embryophyta</taxon>
        <taxon>Tracheophyta</taxon>
        <taxon>Spermatophyta</taxon>
        <taxon>Magnoliopsida</taxon>
        <taxon>Liliopsida</taxon>
        <taxon>Acoraceae</taxon>
        <taxon>Acorus</taxon>
    </lineage>
</organism>
<protein>
    <recommendedName>
        <fullName evidence="1">VQ domain-containing protein</fullName>
    </recommendedName>
</protein>
<proteinExistence type="predicted"/>
<dbReference type="EMBL" id="JAUJYO010000012">
    <property type="protein sequence ID" value="KAK1301849.1"/>
    <property type="molecule type" value="Genomic_DNA"/>
</dbReference>
<gene>
    <name evidence="2" type="ORF">QJS10_CPB12g00566</name>
</gene>
<evidence type="ECO:0000313" key="3">
    <source>
        <dbReference type="Proteomes" id="UP001180020"/>
    </source>
</evidence>
<reference evidence="2" key="2">
    <citation type="submission" date="2023-06" db="EMBL/GenBank/DDBJ databases">
        <authorList>
            <person name="Ma L."/>
            <person name="Liu K.-W."/>
            <person name="Li Z."/>
            <person name="Hsiao Y.-Y."/>
            <person name="Qi Y."/>
            <person name="Fu T."/>
            <person name="Tang G."/>
            <person name="Zhang D."/>
            <person name="Sun W.-H."/>
            <person name="Liu D.-K."/>
            <person name="Li Y."/>
            <person name="Chen G.-Z."/>
            <person name="Liu X.-D."/>
            <person name="Liao X.-Y."/>
            <person name="Jiang Y.-T."/>
            <person name="Yu X."/>
            <person name="Hao Y."/>
            <person name="Huang J."/>
            <person name="Zhao X.-W."/>
            <person name="Ke S."/>
            <person name="Chen Y.-Y."/>
            <person name="Wu W.-L."/>
            <person name="Hsu J.-L."/>
            <person name="Lin Y.-F."/>
            <person name="Huang M.-D."/>
            <person name="Li C.-Y."/>
            <person name="Huang L."/>
            <person name="Wang Z.-W."/>
            <person name="Zhao X."/>
            <person name="Zhong W.-Y."/>
            <person name="Peng D.-H."/>
            <person name="Ahmad S."/>
            <person name="Lan S."/>
            <person name="Zhang J.-S."/>
            <person name="Tsai W.-C."/>
            <person name="Van De Peer Y."/>
            <person name="Liu Z.-J."/>
        </authorList>
    </citation>
    <scope>NUCLEOTIDE SEQUENCE</scope>
    <source>
        <strain evidence="2">CP</strain>
        <tissue evidence="2">Leaves</tissue>
    </source>
</reference>
<sequence>MEKKEALKRNQRSLKICKDNYRKKENSLSKVLPPKVYITDSSSFKSLVQDLTGNGINPMFSSPEIPSEEFSVGECSSEVGLSNDSSESLEAITADQWNGLQCRELEAMPVVFDIDEFLSVDDDTFFRLEEVWSLPWDVLNYMASFDAITYRSKLENELYGLGKPAEDIRLHIGFAPGSPPGEITALYTCGNPSVLVCGGSSVVRIEDLYTEEDRRRRPHSGVESNFERGVKAADDREEGVMRNNAAAEELIGKEETEALMPMSAWRAVERPVKTADAMDP</sequence>